<sequence length="115" mass="12534">MKTKALFFAIVFSMVIRSNLAIADQAVSEWGRILWFETGWSADTMAVMLNVETVNPTNPSCNVLDAGYALDPQDPGVRVHQAAIMGAFFSGKQVRIRAEGCVYGKPKIIAVAVKN</sequence>
<accession>A0ABN8X3A7</accession>
<keyword evidence="3" id="KW-1185">Reference proteome</keyword>
<evidence type="ECO:0000313" key="2">
    <source>
        <dbReference type="EMBL" id="CAI8749830.1"/>
    </source>
</evidence>
<protein>
    <submittedName>
        <fullName evidence="2">Uncharacterized protein</fullName>
    </submittedName>
</protein>
<keyword evidence="1" id="KW-0732">Signal</keyword>
<gene>
    <name evidence="2" type="ORF">MSZNOR_0625</name>
</gene>
<name>A0ABN8X3A7_9GAMM</name>
<proteinExistence type="predicted"/>
<feature type="chain" id="PRO_5045665713" evidence="1">
    <location>
        <begin position="24"/>
        <end position="115"/>
    </location>
</feature>
<dbReference type="EMBL" id="OX458333">
    <property type="protein sequence ID" value="CAI8749830.1"/>
    <property type="molecule type" value="Genomic_DNA"/>
</dbReference>
<reference evidence="2 3" key="1">
    <citation type="submission" date="2023-03" db="EMBL/GenBank/DDBJ databases">
        <authorList>
            <person name="Pearce D."/>
        </authorList>
    </citation>
    <scope>NUCLEOTIDE SEQUENCE [LARGE SCALE GENOMIC DNA]</scope>
    <source>
        <strain evidence="2">Msz</strain>
    </source>
</reference>
<evidence type="ECO:0000256" key="1">
    <source>
        <dbReference type="SAM" id="SignalP"/>
    </source>
</evidence>
<dbReference type="RefSeq" id="WP_026610787.1">
    <property type="nucleotide sequence ID" value="NZ_OX458333.1"/>
</dbReference>
<evidence type="ECO:0000313" key="3">
    <source>
        <dbReference type="Proteomes" id="UP001162030"/>
    </source>
</evidence>
<organism evidence="2 3">
    <name type="scientific">Methylocaldum szegediense</name>
    <dbReference type="NCBI Taxonomy" id="73780"/>
    <lineage>
        <taxon>Bacteria</taxon>
        <taxon>Pseudomonadati</taxon>
        <taxon>Pseudomonadota</taxon>
        <taxon>Gammaproteobacteria</taxon>
        <taxon>Methylococcales</taxon>
        <taxon>Methylococcaceae</taxon>
        <taxon>Methylocaldum</taxon>
    </lineage>
</organism>
<dbReference type="Proteomes" id="UP001162030">
    <property type="component" value="Chromosome"/>
</dbReference>
<feature type="signal peptide" evidence="1">
    <location>
        <begin position="1"/>
        <end position="23"/>
    </location>
</feature>